<dbReference type="InterPro" id="IPR025877">
    <property type="entry name" value="MobA-like_NTP_Trfase"/>
</dbReference>
<dbReference type="Pfam" id="PF00464">
    <property type="entry name" value="SHMT"/>
    <property type="match status" value="1"/>
</dbReference>
<dbReference type="PANTHER" id="PTHR43584:SF5">
    <property type="entry name" value="PROTEIN LICC"/>
    <property type="match status" value="1"/>
</dbReference>
<dbReference type="Gene3D" id="3.40.640.10">
    <property type="entry name" value="Type I PLP-dependent aspartate aminotransferase-like (Major domain)"/>
    <property type="match status" value="1"/>
</dbReference>
<evidence type="ECO:0000313" key="6">
    <source>
        <dbReference type="Proteomes" id="UP000182783"/>
    </source>
</evidence>
<dbReference type="Proteomes" id="UP000182783">
    <property type="component" value="Unassembled WGS sequence"/>
</dbReference>
<evidence type="ECO:0000313" key="5">
    <source>
        <dbReference type="EMBL" id="SDM73838.1"/>
    </source>
</evidence>
<dbReference type="InterPro" id="IPR015421">
    <property type="entry name" value="PyrdxlP-dep_Trfase_major"/>
</dbReference>
<dbReference type="InterPro" id="IPR050065">
    <property type="entry name" value="GlmU-like"/>
</dbReference>
<evidence type="ECO:0000259" key="4">
    <source>
        <dbReference type="Pfam" id="PF12804"/>
    </source>
</evidence>
<dbReference type="InterPro" id="IPR015424">
    <property type="entry name" value="PyrdxlP-dep_Trfase"/>
</dbReference>
<dbReference type="SUPFAM" id="SSF53448">
    <property type="entry name" value="Nucleotide-diphospho-sugar transferases"/>
    <property type="match status" value="1"/>
</dbReference>
<dbReference type="GO" id="GO:0016779">
    <property type="term" value="F:nucleotidyltransferase activity"/>
    <property type="evidence" value="ECO:0007669"/>
    <property type="project" value="UniProtKB-KW"/>
</dbReference>
<dbReference type="InterPro" id="IPR039429">
    <property type="entry name" value="SHMT-like_dom"/>
</dbReference>
<dbReference type="SUPFAM" id="SSF53383">
    <property type="entry name" value="PLP-dependent transferases"/>
    <property type="match status" value="1"/>
</dbReference>
<organism evidence="5 6">
    <name type="scientific">Paenibacillus jilunlii</name>
    <dbReference type="NCBI Taxonomy" id="682956"/>
    <lineage>
        <taxon>Bacteria</taxon>
        <taxon>Bacillati</taxon>
        <taxon>Bacillota</taxon>
        <taxon>Bacilli</taxon>
        <taxon>Bacillales</taxon>
        <taxon>Paenibacillaceae</taxon>
        <taxon>Paenibacillus</taxon>
    </lineage>
</organism>
<dbReference type="InterPro" id="IPR029044">
    <property type="entry name" value="Nucleotide-diphossugar_trans"/>
</dbReference>
<reference evidence="5 6" key="1">
    <citation type="submission" date="2016-10" db="EMBL/GenBank/DDBJ databases">
        <authorList>
            <person name="de Groot N.N."/>
        </authorList>
    </citation>
    <scope>NUCLEOTIDE SEQUENCE [LARGE SCALE GENOMIC DNA]</scope>
    <source>
        <strain evidence="5 6">CGMCC 1.10239</strain>
    </source>
</reference>
<gene>
    <name evidence="5" type="ORF">SAMN05216191_11786</name>
</gene>
<dbReference type="OrthoDB" id="9803871at2"/>
<evidence type="ECO:0000256" key="2">
    <source>
        <dbReference type="ARBA" id="ARBA00022695"/>
    </source>
</evidence>
<feature type="domain" description="MobA-like NTP transferase" evidence="4">
    <location>
        <begin position="68"/>
        <end position="175"/>
    </location>
</feature>
<dbReference type="Gene3D" id="3.90.550.10">
    <property type="entry name" value="Spore Coat Polysaccharide Biosynthesis Protein SpsA, Chain A"/>
    <property type="match status" value="1"/>
</dbReference>
<dbReference type="InterPro" id="IPR015422">
    <property type="entry name" value="PyrdxlP-dep_Trfase_small"/>
</dbReference>
<evidence type="ECO:0000256" key="1">
    <source>
        <dbReference type="ARBA" id="ARBA00022679"/>
    </source>
</evidence>
<protein>
    <submittedName>
        <fullName evidence="5">CTP:phosphocholine cytidylyltransferase</fullName>
    </submittedName>
</protein>
<dbReference type="Pfam" id="PF12804">
    <property type="entry name" value="NTP_transf_3"/>
    <property type="match status" value="1"/>
</dbReference>
<evidence type="ECO:0000259" key="3">
    <source>
        <dbReference type="Pfam" id="PF00464"/>
    </source>
</evidence>
<dbReference type="AlphaFoldDB" id="A0A1G9VNM3"/>
<dbReference type="Gene3D" id="3.90.1150.10">
    <property type="entry name" value="Aspartate Aminotransferase, domain 1"/>
    <property type="match status" value="1"/>
</dbReference>
<feature type="domain" description="Serine hydroxymethyltransferase-like" evidence="3">
    <location>
        <begin position="359"/>
        <end position="726"/>
    </location>
</feature>
<keyword evidence="1 5" id="KW-0808">Transferase</keyword>
<dbReference type="EMBL" id="FNGM01000017">
    <property type="protein sequence ID" value="SDM73838.1"/>
    <property type="molecule type" value="Genomic_DNA"/>
</dbReference>
<dbReference type="PANTHER" id="PTHR43584">
    <property type="entry name" value="NUCLEOTIDYL TRANSFERASE"/>
    <property type="match status" value="1"/>
</dbReference>
<keyword evidence="2 5" id="KW-0548">Nucleotidyltransferase</keyword>
<sequence length="768" mass="88898">MNKIMFDIMLLIKDGNSWDVKEYARRLFKPYSIIEQEYRSLVYDKYIAEDKLTQRGEQYLNGHTIENAIILAAGVSSRFVPLCFEKPKALLEVKGEVMIERQICQLKEAGISEIIIVVGHMKEMFSYLVEKYDVKLVETDTYKVRNNHASVYAAREYLKNTIITSADLYFNENIFQKYAFDAYYCTVYREGVTDERGIETDVHDRICNTFYGVSDTWITLGYAFFNERFSKAFLEILDKEYNSPETMQKFWADIQDEHLSELYMYAKRCNGNIIYEFDSLEELREFDISYCNDAQSALLCQIAENMRTSENNLRNFKPITKEDLGRGFTFTFEQKRYICRITKDLEVLDIKRYDNEIQELVNLTESFITYYDKTLPLCAAENVISPFANMPLSMGFQERYIVGNTYSYSEQDNFIGSSYLLPFYQMISDQCYKLFGAKYSDARTLTGMNCLMMVLSALSEIGDSILNLGASAGGHASVKPIAERLGLEVGEVPFDFEKQDIDYDKLNQRLKDEKIKFVLLAPSDIIRPFQFEKIDTTNTTVLYDASQLLGLIAADLIDNPIKTVKNMVMFGGTHKTFPGPASGLILTNSEELHKRLETSINPIYIRHTQMHQKVSLLFAMIEFETFGKSYQEHIVELSNVLSAELEERGFKVGKVDDNKYTSTHEVFIYTDKEIMDRIFENSIRFGVTLNKKKKELFYGYGIRLGTQEVARYGWPKDSMKAIAEIIYEISLPVVDDRKVQRLLSGMPPKKIQYTFDDATAAYFKRFVQ</sequence>
<name>A0A1G9VNM3_9BACL</name>
<dbReference type="RefSeq" id="WP_062523085.1">
    <property type="nucleotide sequence ID" value="NZ_CP048429.1"/>
</dbReference>
<proteinExistence type="predicted"/>
<accession>A0A1G9VNM3</accession>
<dbReference type="CDD" id="cd02523">
    <property type="entry name" value="PC_cytidylyltransferase"/>
    <property type="match status" value="1"/>
</dbReference>